<dbReference type="AlphaFoldDB" id="A0ABD3GB22"/>
<protein>
    <submittedName>
        <fullName evidence="3">Uncharacterized protein</fullName>
    </submittedName>
</protein>
<reference evidence="3 4" key="1">
    <citation type="submission" date="2024-09" db="EMBL/GenBank/DDBJ databases">
        <title>Chromosome-scale assembly of Riccia sorocarpa.</title>
        <authorList>
            <person name="Paukszto L."/>
        </authorList>
    </citation>
    <scope>NUCLEOTIDE SEQUENCE [LARGE SCALE GENOMIC DNA]</scope>
    <source>
        <strain evidence="3">LP-2024</strain>
        <tissue evidence="3">Aerial parts of the thallus</tissue>
    </source>
</reference>
<gene>
    <name evidence="3" type="ORF">R1sor_025774</name>
</gene>
<keyword evidence="2" id="KW-1133">Transmembrane helix</keyword>
<dbReference type="EMBL" id="JBJQOH010000008">
    <property type="protein sequence ID" value="KAL3675826.1"/>
    <property type="molecule type" value="Genomic_DNA"/>
</dbReference>
<proteinExistence type="predicted"/>
<feature type="compositionally biased region" description="Polar residues" evidence="1">
    <location>
        <begin position="163"/>
        <end position="179"/>
    </location>
</feature>
<evidence type="ECO:0000313" key="4">
    <source>
        <dbReference type="Proteomes" id="UP001633002"/>
    </source>
</evidence>
<keyword evidence="4" id="KW-1185">Reference proteome</keyword>
<name>A0ABD3GB22_9MARC</name>
<accession>A0ABD3GB22</accession>
<evidence type="ECO:0000256" key="2">
    <source>
        <dbReference type="SAM" id="Phobius"/>
    </source>
</evidence>
<keyword evidence="2" id="KW-0472">Membrane</keyword>
<keyword evidence="2" id="KW-0812">Transmembrane</keyword>
<feature type="transmembrane region" description="Helical" evidence="2">
    <location>
        <begin position="282"/>
        <end position="302"/>
    </location>
</feature>
<feature type="region of interest" description="Disordered" evidence="1">
    <location>
        <begin position="161"/>
        <end position="214"/>
    </location>
</feature>
<sequence length="346" mass="37187">MESAFLEYDFNAEHSRKVNVHFQSGRQILQQMLDRCKVSRTRIQSDTQSAGDAHLASSSLASSLMELQLSLTNLAYLNTSLPHTVSTDAIGLLANEAAEANRFMGECLEQDKFKRISSARKAHTSLESLRQKLVSCFQPAFVITSLDVLATVEQLHNDLLHPRSTSSGANHDDSLSSSEAGREASTGPSLSLWLAESPKSSSSPRTEIVSAGEPTFSSQSNVVACVGDDSSTQRDLEVGTGASLGSRLDHDNEDDCLLAIFAFIGRSLLATFAFIGRSLGIICLGLGFIFLLLVISAVLPVWCIYGVCTSQTTIGEFWDLGLASIRNVLMSTKAGEMERSGAGRGA</sequence>
<organism evidence="3 4">
    <name type="scientific">Riccia sorocarpa</name>
    <dbReference type="NCBI Taxonomy" id="122646"/>
    <lineage>
        <taxon>Eukaryota</taxon>
        <taxon>Viridiplantae</taxon>
        <taxon>Streptophyta</taxon>
        <taxon>Embryophyta</taxon>
        <taxon>Marchantiophyta</taxon>
        <taxon>Marchantiopsida</taxon>
        <taxon>Marchantiidae</taxon>
        <taxon>Marchantiales</taxon>
        <taxon>Ricciaceae</taxon>
        <taxon>Riccia</taxon>
    </lineage>
</organism>
<dbReference type="Proteomes" id="UP001633002">
    <property type="component" value="Unassembled WGS sequence"/>
</dbReference>
<comment type="caution">
    <text evidence="3">The sequence shown here is derived from an EMBL/GenBank/DDBJ whole genome shotgun (WGS) entry which is preliminary data.</text>
</comment>
<evidence type="ECO:0000313" key="3">
    <source>
        <dbReference type="EMBL" id="KAL3675826.1"/>
    </source>
</evidence>
<evidence type="ECO:0000256" key="1">
    <source>
        <dbReference type="SAM" id="MobiDB-lite"/>
    </source>
</evidence>